<evidence type="ECO:0000256" key="1">
    <source>
        <dbReference type="ARBA" id="ARBA00004123"/>
    </source>
</evidence>
<dbReference type="GO" id="GO:0003677">
    <property type="term" value="F:DNA binding"/>
    <property type="evidence" value="ECO:0000318"/>
    <property type="project" value="GO_Central"/>
</dbReference>
<gene>
    <name evidence="10" type="primary">LOC108980132</name>
</gene>
<feature type="domain" description="Transcription initiation factor TFIID component TAF4 C-terminal" evidence="8">
    <location>
        <begin position="352"/>
        <end position="623"/>
    </location>
</feature>
<evidence type="ECO:0000256" key="5">
    <source>
        <dbReference type="ARBA" id="ARBA00023242"/>
    </source>
</evidence>
<dbReference type="GO" id="GO:0005669">
    <property type="term" value="C:transcription factor TFIID complex"/>
    <property type="evidence" value="ECO:0000318"/>
    <property type="project" value="GO_Central"/>
</dbReference>
<comment type="function">
    <text evidence="6">TAFs are components of the transcription factor IID (TFIID) complex that is essential for mediating regulation of RNA polymerase transcription.</text>
</comment>
<feature type="compositionally biased region" description="Basic and acidic residues" evidence="7">
    <location>
        <begin position="492"/>
        <end position="516"/>
    </location>
</feature>
<evidence type="ECO:0000313" key="10">
    <source>
        <dbReference type="RefSeq" id="XP_035549532.1"/>
    </source>
</evidence>
<sequence length="632" mass="69430">MDLSIMKLLEEGEDESMHSGADVEALQAALNRDIGGDASTSHNFDSDKVVKLQADSSYPTIENSAQKPQEVNRQSDSLRVLASRVYSSSESTIDQEGEWSSIPTQGLNKQQQQHLHFPLIYGNTGGNFHPYSGTNVNSLTSSVKPRPHDAQARQISQHEIMSSTQLSGTTQGINTMDIPKFQRQNSINDLKRVQGGSASHLANSSTSQQNLVPRQSSTNKEKSSAPSPSMASVKQESLDQVTEQQHMPRFPHLHGLSSHYAAQLEPENAASGILMDEALEKHPSRMGLPTQSDPYVPLGSRIISAASPARTPSKKPSIGQKKPLDTLGSSQPLPSKKQKASVAVSDQSIEQLNDVTAVSGVNLRKEEEQLFSVTKEDSQVSEASQRVVQEEEERLILQKLPLQKKLAEIVAKCGLKSISNDVERCLSLCVEERVRGLRDDIQKPRHRTVITSDVRHQIMTMNKKAREEWEKKQAEAERLRRLDEPEGNNELDGEKDKDEGLAKSIKANKEEDDKTRTTAANLATRAAVGGDDMLSRWQLMAEQARQKSKGGMDASGCQPGKDESRKPPSTSVPPPRKAGAVKKSGRNQIIVPQTKVARNISIKDVIAVLEREPQMSGSSLYERIALMASLSK</sequence>
<dbReference type="InParanoid" id="A0A6P9F4D8"/>
<feature type="region of interest" description="Disordered" evidence="7">
    <location>
        <begin position="194"/>
        <end position="243"/>
    </location>
</feature>
<dbReference type="GO" id="GO:0046982">
    <property type="term" value="F:protein heterodimerization activity"/>
    <property type="evidence" value="ECO:0007669"/>
    <property type="project" value="InterPro"/>
</dbReference>
<evidence type="ECO:0000256" key="2">
    <source>
        <dbReference type="ARBA" id="ARBA00006178"/>
    </source>
</evidence>
<dbReference type="AlphaFoldDB" id="A0A6P9F4D8"/>
<dbReference type="KEGG" id="jre:108980132"/>
<dbReference type="Gene3D" id="1.10.20.10">
    <property type="entry name" value="Histone, subunit A"/>
    <property type="match status" value="1"/>
</dbReference>
<reference evidence="10" key="1">
    <citation type="submission" date="2025-08" db="UniProtKB">
        <authorList>
            <consortium name="RefSeq"/>
        </authorList>
    </citation>
    <scope>IDENTIFICATION</scope>
    <source>
        <tissue evidence="10">Leaves</tissue>
    </source>
</reference>
<evidence type="ECO:0000256" key="6">
    <source>
        <dbReference type="ARBA" id="ARBA00058775"/>
    </source>
</evidence>
<comment type="subcellular location">
    <subcellularLocation>
        <location evidence="1">Nucleus</location>
    </subcellularLocation>
</comment>
<proteinExistence type="inferred from homology"/>
<evidence type="ECO:0000256" key="3">
    <source>
        <dbReference type="ARBA" id="ARBA00023015"/>
    </source>
</evidence>
<evidence type="ECO:0000259" key="8">
    <source>
        <dbReference type="Pfam" id="PF05236"/>
    </source>
</evidence>
<feature type="region of interest" description="Disordered" evidence="7">
    <location>
        <begin position="476"/>
        <end position="520"/>
    </location>
</feature>
<keyword evidence="5" id="KW-0539">Nucleus</keyword>
<dbReference type="Pfam" id="PF05236">
    <property type="entry name" value="TAF4"/>
    <property type="match status" value="1"/>
</dbReference>
<keyword evidence="9" id="KW-1185">Reference proteome</keyword>
<name>A0A6P9F4D8_JUGRE</name>
<organism evidence="9 10">
    <name type="scientific">Juglans regia</name>
    <name type="common">English walnut</name>
    <dbReference type="NCBI Taxonomy" id="51240"/>
    <lineage>
        <taxon>Eukaryota</taxon>
        <taxon>Viridiplantae</taxon>
        <taxon>Streptophyta</taxon>
        <taxon>Embryophyta</taxon>
        <taxon>Tracheophyta</taxon>
        <taxon>Spermatophyta</taxon>
        <taxon>Magnoliopsida</taxon>
        <taxon>eudicotyledons</taxon>
        <taxon>Gunneridae</taxon>
        <taxon>Pentapetalae</taxon>
        <taxon>rosids</taxon>
        <taxon>fabids</taxon>
        <taxon>Fagales</taxon>
        <taxon>Juglandaceae</taxon>
        <taxon>Juglans</taxon>
    </lineage>
</organism>
<dbReference type="GO" id="GO:0006367">
    <property type="term" value="P:transcription initiation at RNA polymerase II promoter"/>
    <property type="evidence" value="ECO:0000318"/>
    <property type="project" value="GO_Central"/>
</dbReference>
<protein>
    <submittedName>
        <fullName evidence="10">LOW QUALITY PROTEIN: transcription initiation factor TFIID subunit 4b-like</fullName>
    </submittedName>
</protein>
<dbReference type="Proteomes" id="UP000235220">
    <property type="component" value="Chromosome 8"/>
</dbReference>
<feature type="region of interest" description="Disordered" evidence="7">
    <location>
        <begin position="305"/>
        <end position="345"/>
    </location>
</feature>
<dbReference type="PANTHER" id="PTHR15138">
    <property type="entry name" value="TRANSCRIPTION INITIATION FACTOR TFIID SUBUNIT 4"/>
    <property type="match status" value="1"/>
</dbReference>
<dbReference type="RefSeq" id="XP_035549532.1">
    <property type="nucleotide sequence ID" value="XM_035693639.1"/>
</dbReference>
<dbReference type="InterPro" id="IPR009072">
    <property type="entry name" value="Histone-fold"/>
</dbReference>
<dbReference type="OrthoDB" id="21060at2759"/>
<keyword evidence="4" id="KW-0804">Transcription</keyword>
<feature type="compositionally biased region" description="Polar residues" evidence="7">
    <location>
        <begin position="196"/>
        <end position="243"/>
    </location>
</feature>
<dbReference type="GeneID" id="108980132"/>
<comment type="similarity">
    <text evidence="2">Belongs to the TAF4 family.</text>
</comment>
<evidence type="ECO:0000256" key="4">
    <source>
        <dbReference type="ARBA" id="ARBA00023163"/>
    </source>
</evidence>
<dbReference type="CDD" id="cd08045">
    <property type="entry name" value="HFD_TAF4"/>
    <property type="match status" value="1"/>
</dbReference>
<feature type="region of interest" description="Disordered" evidence="7">
    <location>
        <begin position="136"/>
        <end position="173"/>
    </location>
</feature>
<feature type="region of interest" description="Disordered" evidence="7">
    <location>
        <begin position="542"/>
        <end position="587"/>
    </location>
</feature>
<dbReference type="InterPro" id="IPR007900">
    <property type="entry name" value="TAF4_C"/>
</dbReference>
<dbReference type="FunCoup" id="A0A6P9F4D8">
    <property type="interactions" value="2746"/>
</dbReference>
<feature type="compositionally biased region" description="Polar residues" evidence="7">
    <location>
        <begin position="153"/>
        <end position="173"/>
    </location>
</feature>
<dbReference type="PANTHER" id="PTHR15138:SF14">
    <property type="entry name" value="TRANSCRIPTION INITIATION FACTOR TFIID SUBUNIT 4"/>
    <property type="match status" value="1"/>
</dbReference>
<accession>A0A6P9F4D8</accession>
<dbReference type="FunFam" id="1.10.20.10:FF:000015">
    <property type="entry name" value="Transcription initiation factor TFIID subunit 4B"/>
    <property type="match status" value="1"/>
</dbReference>
<keyword evidence="3" id="KW-0805">Transcription regulation</keyword>
<evidence type="ECO:0000256" key="7">
    <source>
        <dbReference type="SAM" id="MobiDB-lite"/>
    </source>
</evidence>
<evidence type="ECO:0000313" key="9">
    <source>
        <dbReference type="Proteomes" id="UP000235220"/>
    </source>
</evidence>
<dbReference type="InterPro" id="IPR045144">
    <property type="entry name" value="TAF4"/>
</dbReference>